<feature type="region of interest" description="Disordered" evidence="1">
    <location>
        <begin position="97"/>
        <end position="141"/>
    </location>
</feature>
<dbReference type="AlphaFoldDB" id="A0A9Q1GJ36"/>
<reference evidence="2" key="1">
    <citation type="submission" date="2022-04" db="EMBL/GenBank/DDBJ databases">
        <title>Carnegiea gigantea Genome sequencing and assembly v2.</title>
        <authorList>
            <person name="Copetti D."/>
            <person name="Sanderson M.J."/>
            <person name="Burquez A."/>
            <person name="Wojciechowski M.F."/>
        </authorList>
    </citation>
    <scope>NUCLEOTIDE SEQUENCE</scope>
    <source>
        <strain evidence="2">SGP5-SGP5p</strain>
        <tissue evidence="2">Aerial part</tissue>
    </source>
</reference>
<evidence type="ECO:0000256" key="1">
    <source>
        <dbReference type="SAM" id="MobiDB-lite"/>
    </source>
</evidence>
<evidence type="ECO:0000313" key="3">
    <source>
        <dbReference type="Proteomes" id="UP001153076"/>
    </source>
</evidence>
<evidence type="ECO:0000313" key="2">
    <source>
        <dbReference type="EMBL" id="KAJ8420958.1"/>
    </source>
</evidence>
<dbReference type="PANTHER" id="PTHR33240:SF17">
    <property type="entry name" value="EUKARYOTIC PEPTIDE CHAIN RELEASE FACTOR GTP-BINDING SUBUNIT-LIKE"/>
    <property type="match status" value="1"/>
</dbReference>
<sequence>MLKNLISTMTNTVMQQVTEQVKAANSARPLPTFDYVPTLVYKPSHRHAPVKEHLILKKPQPMTTAPKPDNDQKYCEFHEQNGHTIAECTELRKDRNSFEGNVSPDDKSLRRRSAVGSHGRTREPRYGPGNDGQCPRSTNPDQYQELSGYHHMGLFKKLKHLGREIVPLVHHILGVGRPEVNLTEMICLPLRFGDKAKARNIEADFLVVDVRTAYNVILGWLTLHKVKAVIASYLLKLQFEADDGSVGKFQ</sequence>
<proteinExistence type="predicted"/>
<dbReference type="EMBL" id="JAKOGI010003009">
    <property type="protein sequence ID" value="KAJ8420958.1"/>
    <property type="molecule type" value="Genomic_DNA"/>
</dbReference>
<dbReference type="Proteomes" id="UP001153076">
    <property type="component" value="Unassembled WGS sequence"/>
</dbReference>
<name>A0A9Q1GJ36_9CARY</name>
<protein>
    <submittedName>
        <fullName evidence="2">Uncharacterized protein</fullName>
    </submittedName>
</protein>
<organism evidence="2 3">
    <name type="scientific">Carnegiea gigantea</name>
    <dbReference type="NCBI Taxonomy" id="171969"/>
    <lineage>
        <taxon>Eukaryota</taxon>
        <taxon>Viridiplantae</taxon>
        <taxon>Streptophyta</taxon>
        <taxon>Embryophyta</taxon>
        <taxon>Tracheophyta</taxon>
        <taxon>Spermatophyta</taxon>
        <taxon>Magnoliopsida</taxon>
        <taxon>eudicotyledons</taxon>
        <taxon>Gunneridae</taxon>
        <taxon>Pentapetalae</taxon>
        <taxon>Caryophyllales</taxon>
        <taxon>Cactineae</taxon>
        <taxon>Cactaceae</taxon>
        <taxon>Cactoideae</taxon>
        <taxon>Echinocereeae</taxon>
        <taxon>Carnegiea</taxon>
    </lineage>
</organism>
<gene>
    <name evidence="2" type="ORF">Cgig2_001994</name>
</gene>
<accession>A0A9Q1GJ36</accession>
<comment type="caution">
    <text evidence="2">The sequence shown here is derived from an EMBL/GenBank/DDBJ whole genome shotgun (WGS) entry which is preliminary data.</text>
</comment>
<keyword evidence="3" id="KW-1185">Reference proteome</keyword>
<dbReference type="PANTHER" id="PTHR33240">
    <property type="entry name" value="OS08G0508500 PROTEIN"/>
    <property type="match status" value="1"/>
</dbReference>